<keyword evidence="1" id="KW-0732">Signal</keyword>
<evidence type="ECO:0000313" key="2">
    <source>
        <dbReference type="EMBL" id="AFU69096.1"/>
    </source>
</evidence>
<dbReference type="KEGG" id="ptq:P700755_002317"/>
<reference evidence="2" key="1">
    <citation type="submission" date="2006-03" db="EMBL/GenBank/DDBJ databases">
        <authorList>
            <person name="Bowman J."/>
            <person name="Ferriera S."/>
            <person name="Johnson J."/>
            <person name="Kravitz S."/>
            <person name="Halpern A."/>
            <person name="Remington K."/>
            <person name="Beeson K."/>
            <person name="Tran B."/>
            <person name="Rogers Y.-H."/>
            <person name="Friedman R."/>
            <person name="Venter J.C."/>
        </authorList>
    </citation>
    <scope>NUCLEOTIDE SEQUENCE [LARGE SCALE GENOMIC DNA]</scope>
    <source>
        <strain evidence="2">ATCC 700755</strain>
    </source>
</reference>
<evidence type="ECO:0000256" key="1">
    <source>
        <dbReference type="SAM" id="SignalP"/>
    </source>
</evidence>
<dbReference type="AlphaFoldDB" id="K4IJ25"/>
<feature type="chain" id="PRO_5003879387" description="Carboxypeptidase-like regulatory domain-containing protein" evidence="1">
    <location>
        <begin position="21"/>
        <end position="767"/>
    </location>
</feature>
<dbReference type="HOGENOM" id="CLU_015931_1_0_10"/>
<dbReference type="OrthoDB" id="983143at2"/>
<dbReference type="STRING" id="313595.P700755_002317"/>
<evidence type="ECO:0000313" key="3">
    <source>
        <dbReference type="Proteomes" id="UP000008514"/>
    </source>
</evidence>
<name>K4IJ25_PSYTT</name>
<sequence length="767" mass="87622">MKIQYLFTFSLFIFVLSSNAQSIVSGKIVENTIKESPISNAVLMTSQQRYFFSNHAGEFRFELNPSEHVDQILAKGFLVYNQENLSSLIKMQPSEASTGTLLKGSKIAEVTKRQVASMNFKFKSFSKTVISNGAPDFVLRKDLDFRLTQSRGLQQKINAIGVEGLEGVVPQMVNKDIHFFNWFQTYIKIFEEQFVSPFNTLSKVNYEFYSIYEDAQLEIISIEPLSKRFQRSFKGVLVLDKSSLKFKKIQVTLNADYKLSLSTEFDDKLGLPVSTELSISPGDGGEKVSFFEGGLDFGRIQKKNPKHDKAELVHQQIYFDYKSGDTVAPFLKQLSKILEDRDYTVPYAYWEELNYDFIKGKVLDTLALRLYVDKENVKNRVKRISAFDAGYFPVGSVDVDLTRLIKLNNYEGLRLGLGLQTNQSFSEKYRIGGFTAYGTQDGNFKYGLNVGKLLNADTSTWLNAFYDNDIEEVGANSYLTDQRVYSLFEPRLVNITFFYKYKKYGLSLQHNFTPQLMSELKVDKNNISQTRAYAFENDGNLFENYNLTTATFGLRWTPNTTYSKVGERIYIDDEFTPEITAQLSQSIEGVLDGDFSFTKLSAKIDYDFQHSWGSLSSIELGGDLGFGDIPLMHTFHAFPNSPNKPTVLNRFSVAGVKSFETMYFNEFFSTKLATLHLKHRLAPFKLSNTIQPELVLISRHAIGDFQNPELHQNIAFNTLSQGYNEAALEINKLFFGFGLSFAYRYGAYHLPEFEDNLSLKFTFYLKL</sequence>
<proteinExistence type="predicted"/>
<dbReference type="RefSeq" id="WP_015024671.1">
    <property type="nucleotide sequence ID" value="NC_018721.1"/>
</dbReference>
<dbReference type="EMBL" id="CP003879">
    <property type="protein sequence ID" value="AFU69096.1"/>
    <property type="molecule type" value="Genomic_DNA"/>
</dbReference>
<organism evidence="2 3">
    <name type="scientific">Psychroflexus torquis (strain ATCC 700755 / CIP 106069 / ACAM 623)</name>
    <dbReference type="NCBI Taxonomy" id="313595"/>
    <lineage>
        <taxon>Bacteria</taxon>
        <taxon>Pseudomonadati</taxon>
        <taxon>Bacteroidota</taxon>
        <taxon>Flavobacteriia</taxon>
        <taxon>Flavobacteriales</taxon>
        <taxon>Flavobacteriaceae</taxon>
        <taxon>Psychroflexus</taxon>
    </lineage>
</organism>
<accession>K4IJ25</accession>
<evidence type="ECO:0008006" key="4">
    <source>
        <dbReference type="Google" id="ProtNLM"/>
    </source>
</evidence>
<keyword evidence="3" id="KW-1185">Reference proteome</keyword>
<dbReference type="InterPro" id="IPR043741">
    <property type="entry name" value="DUF5686"/>
</dbReference>
<dbReference type="Pfam" id="PF18939">
    <property type="entry name" value="DUF5686"/>
    <property type="match status" value="1"/>
</dbReference>
<gene>
    <name evidence="2" type="ordered locus">P700755_002317</name>
</gene>
<protein>
    <recommendedName>
        <fullName evidence="4">Carboxypeptidase-like regulatory domain-containing protein</fullName>
    </recommendedName>
</protein>
<dbReference type="eggNOG" id="COG4775">
    <property type="taxonomic scope" value="Bacteria"/>
</dbReference>
<reference evidence="2" key="2">
    <citation type="submission" date="2012-09" db="EMBL/GenBank/DDBJ databases">
        <title>The complete sequence of Psychroflexus torquis an extreme psychrophile from sea-ice that is stimulated by light.</title>
        <authorList>
            <person name="Feng S."/>
            <person name="Powell S.M."/>
            <person name="Bowman J.P."/>
        </authorList>
    </citation>
    <scope>NUCLEOTIDE SEQUENCE [LARGE SCALE GENOMIC DNA]</scope>
    <source>
        <strain evidence="2">ATCC 700755</strain>
    </source>
</reference>
<feature type="signal peptide" evidence="1">
    <location>
        <begin position="1"/>
        <end position="20"/>
    </location>
</feature>
<dbReference type="Proteomes" id="UP000008514">
    <property type="component" value="Chromosome"/>
</dbReference>